<proteinExistence type="evidence at transcript level"/>
<sequence>MSQSNGGMMGFMGDMRNDINNRYDNFGYQDYDDRFGRYPNQGYSGGPVRGNMSYRNQPYSGRMRRDY</sequence>
<feature type="region of interest" description="Disordered" evidence="1">
    <location>
        <begin position="38"/>
        <end position="67"/>
    </location>
</feature>
<protein>
    <submittedName>
        <fullName evidence="2">RNA-binding protein hnRNPA2/B1</fullName>
    </submittedName>
</protein>
<name>A0A1L7H9W9_DUGJA</name>
<reference evidence="2" key="1">
    <citation type="submission" date="2016-09" db="EMBL/GenBank/DDBJ databases">
        <title>Expression and Functional Analysis of hnRNPA2/B1 Gene in Dugesia japonica.</title>
        <authorList>
            <person name="Dong Z."/>
            <person name="Chen G."/>
            <person name="Dou H."/>
            <person name="Yang T."/>
        </authorList>
    </citation>
    <scope>NUCLEOTIDE SEQUENCE</scope>
</reference>
<dbReference type="AlphaFoldDB" id="A0A1L7H9W9"/>
<dbReference type="EMBL" id="KX885486">
    <property type="protein sequence ID" value="APU52175.1"/>
    <property type="molecule type" value="mRNA"/>
</dbReference>
<evidence type="ECO:0000313" key="2">
    <source>
        <dbReference type="EMBL" id="APU52175.1"/>
    </source>
</evidence>
<evidence type="ECO:0000256" key="1">
    <source>
        <dbReference type="SAM" id="MobiDB-lite"/>
    </source>
</evidence>
<organism evidence="2">
    <name type="scientific">Dugesia japonica</name>
    <name type="common">Planarian</name>
    <dbReference type="NCBI Taxonomy" id="6161"/>
    <lineage>
        <taxon>Eukaryota</taxon>
        <taxon>Metazoa</taxon>
        <taxon>Spiralia</taxon>
        <taxon>Lophotrochozoa</taxon>
        <taxon>Platyhelminthes</taxon>
        <taxon>Rhabditophora</taxon>
        <taxon>Seriata</taxon>
        <taxon>Tricladida</taxon>
        <taxon>Continenticola</taxon>
        <taxon>Geoplanoidea</taxon>
        <taxon>Dugesiidae</taxon>
        <taxon>Dugesia</taxon>
    </lineage>
</organism>
<accession>A0A1L7H9W9</accession>